<accession>A0A1H5V4K5</accession>
<dbReference type="EMBL" id="FNUT01000003">
    <property type="protein sequence ID" value="SEF82140.1"/>
    <property type="molecule type" value="Genomic_DNA"/>
</dbReference>
<keyword evidence="2" id="KW-1185">Reference proteome</keyword>
<evidence type="ECO:0000313" key="2">
    <source>
        <dbReference type="Proteomes" id="UP000236731"/>
    </source>
</evidence>
<dbReference type="AlphaFoldDB" id="A0A1H5V4K5"/>
<dbReference type="Proteomes" id="UP000236731">
    <property type="component" value="Unassembled WGS sequence"/>
</dbReference>
<proteinExistence type="predicted"/>
<name>A0A1H5V4K5_9SPHI</name>
<evidence type="ECO:0000313" key="1">
    <source>
        <dbReference type="EMBL" id="SEF82140.1"/>
    </source>
</evidence>
<reference evidence="2" key="1">
    <citation type="submission" date="2016-10" db="EMBL/GenBank/DDBJ databases">
        <authorList>
            <person name="Varghese N."/>
            <person name="Submissions S."/>
        </authorList>
    </citation>
    <scope>NUCLEOTIDE SEQUENCE [LARGE SCALE GENOMIC DNA]</scope>
    <source>
        <strain evidence="2">DSM 22361</strain>
    </source>
</reference>
<sequence length="39" mass="4184">MAGKFPAISVYVVIVHKAEKPINTSVMHVLIGLYSVAPC</sequence>
<protein>
    <submittedName>
        <fullName evidence="1">Uncharacterized protein</fullName>
    </submittedName>
</protein>
<gene>
    <name evidence="1" type="ORF">SAMN05421877_1039</name>
</gene>
<organism evidence="1 2">
    <name type="scientific">Sphingobacterium lactis</name>
    <dbReference type="NCBI Taxonomy" id="797291"/>
    <lineage>
        <taxon>Bacteria</taxon>
        <taxon>Pseudomonadati</taxon>
        <taxon>Bacteroidota</taxon>
        <taxon>Sphingobacteriia</taxon>
        <taxon>Sphingobacteriales</taxon>
        <taxon>Sphingobacteriaceae</taxon>
        <taxon>Sphingobacterium</taxon>
    </lineage>
</organism>